<gene>
    <name evidence="2" type="ORF">STAS_06602</name>
</gene>
<organism evidence="2 3">
    <name type="scientific">Striga asiatica</name>
    <name type="common">Asiatic witchweed</name>
    <name type="synonym">Buchnera asiatica</name>
    <dbReference type="NCBI Taxonomy" id="4170"/>
    <lineage>
        <taxon>Eukaryota</taxon>
        <taxon>Viridiplantae</taxon>
        <taxon>Streptophyta</taxon>
        <taxon>Embryophyta</taxon>
        <taxon>Tracheophyta</taxon>
        <taxon>Spermatophyta</taxon>
        <taxon>Magnoliopsida</taxon>
        <taxon>eudicotyledons</taxon>
        <taxon>Gunneridae</taxon>
        <taxon>Pentapetalae</taxon>
        <taxon>asterids</taxon>
        <taxon>lamiids</taxon>
        <taxon>Lamiales</taxon>
        <taxon>Orobanchaceae</taxon>
        <taxon>Buchnereae</taxon>
        <taxon>Striga</taxon>
    </lineage>
</organism>
<feature type="region of interest" description="Disordered" evidence="1">
    <location>
        <begin position="1"/>
        <end position="39"/>
    </location>
</feature>
<dbReference type="Proteomes" id="UP000325081">
    <property type="component" value="Unassembled WGS sequence"/>
</dbReference>
<reference evidence="3" key="1">
    <citation type="journal article" date="2019" name="Curr. Biol.">
        <title>Genome Sequence of Striga asiatica Provides Insight into the Evolution of Plant Parasitism.</title>
        <authorList>
            <person name="Yoshida S."/>
            <person name="Kim S."/>
            <person name="Wafula E.K."/>
            <person name="Tanskanen J."/>
            <person name="Kim Y.M."/>
            <person name="Honaas L."/>
            <person name="Yang Z."/>
            <person name="Spallek T."/>
            <person name="Conn C.E."/>
            <person name="Ichihashi Y."/>
            <person name="Cheong K."/>
            <person name="Cui S."/>
            <person name="Der J.P."/>
            <person name="Gundlach H."/>
            <person name="Jiao Y."/>
            <person name="Hori C."/>
            <person name="Ishida J.K."/>
            <person name="Kasahara H."/>
            <person name="Kiba T."/>
            <person name="Kim M.S."/>
            <person name="Koo N."/>
            <person name="Laohavisit A."/>
            <person name="Lee Y.H."/>
            <person name="Lumba S."/>
            <person name="McCourt P."/>
            <person name="Mortimer J.C."/>
            <person name="Mutuku J.M."/>
            <person name="Nomura T."/>
            <person name="Sasaki-Sekimoto Y."/>
            <person name="Seto Y."/>
            <person name="Wang Y."/>
            <person name="Wakatake T."/>
            <person name="Sakakibara H."/>
            <person name="Demura T."/>
            <person name="Yamaguchi S."/>
            <person name="Yoneyama K."/>
            <person name="Manabe R.I."/>
            <person name="Nelson D.C."/>
            <person name="Schulman A.H."/>
            <person name="Timko M.P."/>
            <person name="dePamphilis C.W."/>
            <person name="Choi D."/>
            <person name="Shirasu K."/>
        </authorList>
    </citation>
    <scope>NUCLEOTIDE SEQUENCE [LARGE SCALE GENOMIC DNA]</scope>
    <source>
        <strain evidence="3">cv. UVA1</strain>
    </source>
</reference>
<proteinExistence type="predicted"/>
<name>A0A5A7PDJ6_STRAF</name>
<evidence type="ECO:0000313" key="2">
    <source>
        <dbReference type="EMBL" id="GER30638.1"/>
    </source>
</evidence>
<evidence type="ECO:0000313" key="3">
    <source>
        <dbReference type="Proteomes" id="UP000325081"/>
    </source>
</evidence>
<sequence>MFVAHQNTLPSHEGRKRDNSEALKGSNREALEGSNRDALAADAEGTEIGHETAICTSFQTCFSNAETDKRNSQKGNWKQKQTPEPYPQSQSIQRQHVALAIKQKKDDSKVLSKKQTQNQINFKEFQNRDDQMALPKQVSSDHPKYQNNKNHTIHRYSYLNFHTLPKTCNAYSHETSSQALCIMSSSTNGLKDQILQYVSSSPDNKDS</sequence>
<evidence type="ECO:0000256" key="1">
    <source>
        <dbReference type="SAM" id="MobiDB-lite"/>
    </source>
</evidence>
<feature type="compositionally biased region" description="Polar residues" evidence="1">
    <location>
        <begin position="1"/>
        <end position="10"/>
    </location>
</feature>
<dbReference type="EMBL" id="BKCP01004372">
    <property type="protein sequence ID" value="GER30638.1"/>
    <property type="molecule type" value="Genomic_DNA"/>
</dbReference>
<feature type="compositionally biased region" description="Basic and acidic residues" evidence="1">
    <location>
        <begin position="12"/>
        <end position="35"/>
    </location>
</feature>
<protein>
    <submittedName>
        <fullName evidence="2">Transcriptional regulatory protein QseB</fullName>
    </submittedName>
</protein>
<accession>A0A5A7PDJ6</accession>
<dbReference type="AlphaFoldDB" id="A0A5A7PDJ6"/>
<feature type="region of interest" description="Disordered" evidence="1">
    <location>
        <begin position="125"/>
        <end position="146"/>
    </location>
</feature>
<comment type="caution">
    <text evidence="2">The sequence shown here is derived from an EMBL/GenBank/DDBJ whole genome shotgun (WGS) entry which is preliminary data.</text>
</comment>
<feature type="compositionally biased region" description="Polar residues" evidence="1">
    <location>
        <begin position="73"/>
        <end position="94"/>
    </location>
</feature>
<keyword evidence="3" id="KW-1185">Reference proteome</keyword>
<feature type="region of interest" description="Disordered" evidence="1">
    <location>
        <begin position="66"/>
        <end position="94"/>
    </location>
</feature>